<evidence type="ECO:0000313" key="3">
    <source>
        <dbReference type="Proteomes" id="UP000306628"/>
    </source>
</evidence>
<reference evidence="2 3" key="1">
    <citation type="submission" date="2019-05" db="EMBL/GenBank/DDBJ databases">
        <title>Draft genome sequence of Nonomuraea zeae DSM 100528.</title>
        <authorList>
            <person name="Saricaoglu S."/>
            <person name="Isik K."/>
        </authorList>
    </citation>
    <scope>NUCLEOTIDE SEQUENCE [LARGE SCALE GENOMIC DNA]</scope>
    <source>
        <strain evidence="2 3">DSM 100528</strain>
    </source>
</reference>
<organism evidence="2 3">
    <name type="scientific">Nonomuraea zeae</name>
    <dbReference type="NCBI Taxonomy" id="1642303"/>
    <lineage>
        <taxon>Bacteria</taxon>
        <taxon>Bacillati</taxon>
        <taxon>Actinomycetota</taxon>
        <taxon>Actinomycetes</taxon>
        <taxon>Streptosporangiales</taxon>
        <taxon>Streptosporangiaceae</taxon>
        <taxon>Nonomuraea</taxon>
    </lineage>
</organism>
<gene>
    <name evidence="2" type="ORF">ETD85_49220</name>
</gene>
<dbReference type="EMBL" id="VCKX01000272">
    <property type="protein sequence ID" value="TMR22605.1"/>
    <property type="molecule type" value="Genomic_DNA"/>
</dbReference>
<accession>A0A5S4FPH5</accession>
<dbReference type="InterPro" id="IPR011042">
    <property type="entry name" value="6-blade_b-propeller_TolB-like"/>
</dbReference>
<dbReference type="RefSeq" id="WP_138696763.1">
    <property type="nucleotide sequence ID" value="NZ_JBHSAZ010000089.1"/>
</dbReference>
<sequence length="324" mass="34519">MIAEIVIALSLTLPAPAAALSRPAAARPATAATAPVELALPGSGGVKYRENTGDPVRLAAYGLGTKRTYLRSATGNAFAWEKTLSEISVSPGNRLTAGVPAAYRNGYDSLVVTDRTTGKSTSIRTVKKPLAASYASWSRDGRQVALTVEQKVSGTWRVLGFTVVDVTAKTARTVRISGLSRNAGFWWSPGGNLVSMYGTGLRVYRAADGAVVRTYKDVGLPTGPEDSFSPSGRSLATWCPSRFKEQLCVVDAAGGKITRRVNVRPEALFGWWDESHVIAVMPRGGAYRLSVLDLGGKVTRVLADLPAKTWAAELWVSFTRTGQS</sequence>
<name>A0A5S4FPH5_9ACTN</name>
<evidence type="ECO:0000256" key="1">
    <source>
        <dbReference type="SAM" id="SignalP"/>
    </source>
</evidence>
<comment type="caution">
    <text evidence="2">The sequence shown here is derived from an EMBL/GenBank/DDBJ whole genome shotgun (WGS) entry which is preliminary data.</text>
</comment>
<dbReference type="Proteomes" id="UP000306628">
    <property type="component" value="Unassembled WGS sequence"/>
</dbReference>
<dbReference type="Gene3D" id="2.120.10.30">
    <property type="entry name" value="TolB, C-terminal domain"/>
    <property type="match status" value="1"/>
</dbReference>
<dbReference type="AlphaFoldDB" id="A0A5S4FPH5"/>
<feature type="chain" id="PRO_5039385770" description="WD40 repeat domain-containing protein" evidence="1">
    <location>
        <begin position="20"/>
        <end position="324"/>
    </location>
</feature>
<evidence type="ECO:0008006" key="4">
    <source>
        <dbReference type="Google" id="ProtNLM"/>
    </source>
</evidence>
<dbReference type="OrthoDB" id="3521109at2"/>
<protein>
    <recommendedName>
        <fullName evidence="4">WD40 repeat domain-containing protein</fullName>
    </recommendedName>
</protein>
<feature type="signal peptide" evidence="1">
    <location>
        <begin position="1"/>
        <end position="19"/>
    </location>
</feature>
<proteinExistence type="predicted"/>
<keyword evidence="3" id="KW-1185">Reference proteome</keyword>
<evidence type="ECO:0000313" key="2">
    <source>
        <dbReference type="EMBL" id="TMR22605.1"/>
    </source>
</evidence>
<keyword evidence="1" id="KW-0732">Signal</keyword>
<dbReference type="SUPFAM" id="SSF69322">
    <property type="entry name" value="Tricorn protease domain 2"/>
    <property type="match status" value="1"/>
</dbReference>